<evidence type="ECO:0000313" key="3">
    <source>
        <dbReference type="Proteomes" id="UP001596220"/>
    </source>
</evidence>
<accession>A0ABW1PDP7</accession>
<name>A0ABW1PDP7_9PSEU</name>
<evidence type="ECO:0000256" key="1">
    <source>
        <dbReference type="SAM" id="MobiDB-lite"/>
    </source>
</evidence>
<evidence type="ECO:0000313" key="2">
    <source>
        <dbReference type="EMBL" id="MFC6093198.1"/>
    </source>
</evidence>
<proteinExistence type="predicted"/>
<gene>
    <name evidence="2" type="ORF">ACFP3R_28335</name>
</gene>
<organism evidence="2 3">
    <name type="scientific">Saccharothrix lopnurensis</name>
    <dbReference type="NCBI Taxonomy" id="1670621"/>
    <lineage>
        <taxon>Bacteria</taxon>
        <taxon>Bacillati</taxon>
        <taxon>Actinomycetota</taxon>
        <taxon>Actinomycetes</taxon>
        <taxon>Pseudonocardiales</taxon>
        <taxon>Pseudonocardiaceae</taxon>
        <taxon>Saccharothrix</taxon>
    </lineage>
</organism>
<feature type="region of interest" description="Disordered" evidence="1">
    <location>
        <begin position="17"/>
        <end position="44"/>
    </location>
</feature>
<dbReference type="EMBL" id="JBHSQO010000039">
    <property type="protein sequence ID" value="MFC6093198.1"/>
    <property type="molecule type" value="Genomic_DNA"/>
</dbReference>
<reference evidence="3" key="1">
    <citation type="journal article" date="2019" name="Int. J. Syst. Evol. Microbiol.">
        <title>The Global Catalogue of Microorganisms (GCM) 10K type strain sequencing project: providing services to taxonomists for standard genome sequencing and annotation.</title>
        <authorList>
            <consortium name="The Broad Institute Genomics Platform"/>
            <consortium name="The Broad Institute Genome Sequencing Center for Infectious Disease"/>
            <person name="Wu L."/>
            <person name="Ma J."/>
        </authorList>
    </citation>
    <scope>NUCLEOTIDE SEQUENCE [LARGE SCALE GENOMIC DNA]</scope>
    <source>
        <strain evidence="3">CGMCC 4.7246</strain>
    </source>
</reference>
<keyword evidence="3" id="KW-1185">Reference proteome</keyword>
<protein>
    <submittedName>
        <fullName evidence="2">Uncharacterized protein</fullName>
    </submittedName>
</protein>
<dbReference type="Proteomes" id="UP001596220">
    <property type="component" value="Unassembled WGS sequence"/>
</dbReference>
<dbReference type="RefSeq" id="WP_380640142.1">
    <property type="nucleotide sequence ID" value="NZ_JBHSQO010000039.1"/>
</dbReference>
<comment type="caution">
    <text evidence="2">The sequence shown here is derived from an EMBL/GenBank/DDBJ whole genome shotgun (WGS) entry which is preliminary data.</text>
</comment>
<sequence length="44" mass="4522">MSPAVERAARVAAFGCARTANTPEFDMPMPTEAPPPGTGGSSRM</sequence>